<evidence type="ECO:0000256" key="22">
    <source>
        <dbReference type="RuleBase" id="RU000363"/>
    </source>
</evidence>
<dbReference type="EC" id="1.1.1.141" evidence="3"/>
<comment type="catalytic activity">
    <reaction evidence="21">
        <text>resolvin E1 + NAD(+) = 18-oxo-resolvin E1 + NADH + H(+)</text>
        <dbReference type="Rhea" id="RHEA:49244"/>
        <dbReference type="ChEBI" id="CHEBI:15378"/>
        <dbReference type="ChEBI" id="CHEBI:57540"/>
        <dbReference type="ChEBI" id="CHEBI:57945"/>
        <dbReference type="ChEBI" id="CHEBI:91000"/>
        <dbReference type="ChEBI" id="CHEBI:91001"/>
    </reaction>
    <physiologicalReaction direction="left-to-right" evidence="21">
        <dbReference type="Rhea" id="RHEA:49245"/>
    </physiologicalReaction>
</comment>
<accession>A0ABQ8S2A8</accession>
<evidence type="ECO:0000256" key="21">
    <source>
        <dbReference type="ARBA" id="ARBA00049188"/>
    </source>
</evidence>
<evidence type="ECO:0000256" key="11">
    <source>
        <dbReference type="ARBA" id="ARBA00048008"/>
    </source>
</evidence>
<comment type="function">
    <text evidence="8">Catalyzes the NAD-dependent dehydrogenation (oxidation) of a broad array of hydroxylated polyunsaturated fatty acids (mainly eicosanoids and docosanoids, including prostaglandins, lipoxins and resolvins), yielding their corresponding keto (oxo) metabolites. Decreases the levels of the pro-proliferative prostaglandins such as prostaglandin E2 (whose activity is increased in cancer because of an increase in the expression of cyclooxygenase 2) and generates oxo-fatty acid products that can profoundly influence cell function by abrogating pro-inflammatory cytokine expression. Converts resolvins E1, D1 and D2 to their oxo products, which represents a mode of resolvin inactivation. Resolvin E1 plays important roles during the resolution phase of acute inflammation, while resolvins D1 and D2 have a unique role in obesity-induced adipose inflammation.</text>
</comment>
<organism evidence="23 24">
    <name type="scientific">Periplaneta americana</name>
    <name type="common">American cockroach</name>
    <name type="synonym">Blatta americana</name>
    <dbReference type="NCBI Taxonomy" id="6978"/>
    <lineage>
        <taxon>Eukaryota</taxon>
        <taxon>Metazoa</taxon>
        <taxon>Ecdysozoa</taxon>
        <taxon>Arthropoda</taxon>
        <taxon>Hexapoda</taxon>
        <taxon>Insecta</taxon>
        <taxon>Pterygota</taxon>
        <taxon>Neoptera</taxon>
        <taxon>Polyneoptera</taxon>
        <taxon>Dictyoptera</taxon>
        <taxon>Blattodea</taxon>
        <taxon>Blattoidea</taxon>
        <taxon>Blattidae</taxon>
        <taxon>Blattinae</taxon>
        <taxon>Periplaneta</taxon>
    </lineage>
</organism>
<evidence type="ECO:0000256" key="18">
    <source>
        <dbReference type="ARBA" id="ARBA00048739"/>
    </source>
</evidence>
<dbReference type="PROSITE" id="PS00061">
    <property type="entry name" value="ADH_SHORT"/>
    <property type="match status" value="1"/>
</dbReference>
<dbReference type="Gene3D" id="3.40.50.720">
    <property type="entry name" value="NAD(P)-binding Rossmann-like Domain"/>
    <property type="match status" value="1"/>
</dbReference>
<comment type="catalytic activity">
    <reaction evidence="11">
        <text>14-hydroxy-(4Z,7Z,10Z,12E,16Z,19Z)-docosahexaenoate + NAD(+) = 14-oxo-(4Z,7Z,10Z,12E,16Z,19Z)-docosahexaenoate + NADH + H(+)</text>
        <dbReference type="Rhea" id="RHEA:48952"/>
        <dbReference type="ChEBI" id="CHEBI:15378"/>
        <dbReference type="ChEBI" id="CHEBI:57540"/>
        <dbReference type="ChEBI" id="CHEBI:57945"/>
        <dbReference type="ChEBI" id="CHEBI:90866"/>
        <dbReference type="ChEBI" id="CHEBI:90867"/>
    </reaction>
    <physiologicalReaction direction="left-to-right" evidence="11">
        <dbReference type="Rhea" id="RHEA:48953"/>
    </physiologicalReaction>
</comment>
<evidence type="ECO:0000313" key="23">
    <source>
        <dbReference type="EMBL" id="KAJ4428041.1"/>
    </source>
</evidence>
<evidence type="ECO:0000256" key="14">
    <source>
        <dbReference type="ARBA" id="ARBA00048170"/>
    </source>
</evidence>
<evidence type="ECO:0000256" key="17">
    <source>
        <dbReference type="ARBA" id="ARBA00048611"/>
    </source>
</evidence>
<evidence type="ECO:0000256" key="13">
    <source>
        <dbReference type="ARBA" id="ARBA00048144"/>
    </source>
</evidence>
<proteinExistence type="inferred from homology"/>
<evidence type="ECO:0000256" key="5">
    <source>
        <dbReference type="ARBA" id="ARBA00040276"/>
    </source>
</evidence>
<dbReference type="Proteomes" id="UP001148838">
    <property type="component" value="Unassembled WGS sequence"/>
</dbReference>
<evidence type="ECO:0000256" key="1">
    <source>
        <dbReference type="ARBA" id="ARBA00006484"/>
    </source>
</evidence>
<comment type="catalytic activity">
    <reaction evidence="15">
        <text>resolvin D2 + NAD(+) = 7-oxoresolvin D2 + NADH + H(+)</text>
        <dbReference type="Rhea" id="RHEA:53584"/>
        <dbReference type="ChEBI" id="CHEBI:15378"/>
        <dbReference type="ChEBI" id="CHEBI:57540"/>
        <dbReference type="ChEBI" id="CHEBI:57945"/>
        <dbReference type="ChEBI" id="CHEBI:133367"/>
        <dbReference type="ChEBI" id="CHEBI:137497"/>
    </reaction>
    <physiologicalReaction direction="left-to-right" evidence="15">
        <dbReference type="Rhea" id="RHEA:53585"/>
    </physiologicalReaction>
</comment>
<dbReference type="PANTHER" id="PTHR44229:SF4">
    <property type="entry name" value="15-HYDROXYPROSTAGLANDIN DEHYDROGENASE [NAD(+)]"/>
    <property type="match status" value="1"/>
</dbReference>
<comment type="catalytic activity">
    <reaction evidence="10">
        <text>resolvin D1 + NAD(+) = 8-oxoresolvin D1 + NADH + H(+)</text>
        <dbReference type="Rhea" id="RHEA:50124"/>
        <dbReference type="ChEBI" id="CHEBI:15378"/>
        <dbReference type="ChEBI" id="CHEBI:57540"/>
        <dbReference type="ChEBI" id="CHEBI:57945"/>
        <dbReference type="ChEBI" id="CHEBI:132079"/>
        <dbReference type="ChEBI" id="CHEBI:132080"/>
    </reaction>
    <physiologicalReaction direction="left-to-right" evidence="10">
        <dbReference type="Rhea" id="RHEA:50125"/>
    </physiologicalReaction>
</comment>
<keyword evidence="24" id="KW-1185">Reference proteome</keyword>
<dbReference type="InterPro" id="IPR002347">
    <property type="entry name" value="SDR_fam"/>
</dbReference>
<evidence type="ECO:0000256" key="19">
    <source>
        <dbReference type="ARBA" id="ARBA00048921"/>
    </source>
</evidence>
<gene>
    <name evidence="23" type="ORF">ANN_24055</name>
</gene>
<evidence type="ECO:0000313" key="24">
    <source>
        <dbReference type="Proteomes" id="UP001148838"/>
    </source>
</evidence>
<dbReference type="EMBL" id="JAJSOF020000037">
    <property type="protein sequence ID" value="KAJ4428041.1"/>
    <property type="molecule type" value="Genomic_DNA"/>
</dbReference>
<evidence type="ECO:0000256" key="2">
    <source>
        <dbReference type="ARBA" id="ARBA00023002"/>
    </source>
</evidence>
<evidence type="ECO:0000256" key="4">
    <source>
        <dbReference type="ARBA" id="ARBA00039060"/>
    </source>
</evidence>
<evidence type="ECO:0000256" key="10">
    <source>
        <dbReference type="ARBA" id="ARBA00047672"/>
    </source>
</evidence>
<comment type="catalytic activity">
    <reaction evidence="13">
        <text>(11R)-hydroxy-(5Z,8Z,12E,14Z)-eicosatetraenoate + NAD(+) = 11-oxo-(5Z,8Z,12E,14Z)-eicosatetraenoate + NADH + H(+)</text>
        <dbReference type="Rhea" id="RHEA:48640"/>
        <dbReference type="ChEBI" id="CHEBI:15378"/>
        <dbReference type="ChEBI" id="CHEBI:57540"/>
        <dbReference type="ChEBI" id="CHEBI:57945"/>
        <dbReference type="ChEBI" id="CHEBI:78836"/>
        <dbReference type="ChEBI" id="CHEBI:90697"/>
    </reaction>
    <physiologicalReaction direction="left-to-right" evidence="13">
        <dbReference type="Rhea" id="RHEA:48641"/>
    </physiologicalReaction>
</comment>
<dbReference type="SUPFAM" id="SSF51735">
    <property type="entry name" value="NAD(P)-binding Rossmann-fold domains"/>
    <property type="match status" value="1"/>
</dbReference>
<evidence type="ECO:0000256" key="15">
    <source>
        <dbReference type="ARBA" id="ARBA00048393"/>
    </source>
</evidence>
<dbReference type="InterPro" id="IPR020904">
    <property type="entry name" value="Sc_DH/Rdtase_CS"/>
</dbReference>
<dbReference type="PRINTS" id="PR01167">
    <property type="entry name" value="INSADHFAMILY"/>
</dbReference>
<evidence type="ECO:0000256" key="6">
    <source>
        <dbReference type="ARBA" id="ARBA00041812"/>
    </source>
</evidence>
<evidence type="ECO:0000256" key="8">
    <source>
        <dbReference type="ARBA" id="ARBA00045705"/>
    </source>
</evidence>
<reference evidence="23 24" key="1">
    <citation type="journal article" date="2022" name="Allergy">
        <title>Genome assembly and annotation of Periplaneta americana reveal a comprehensive cockroach allergen profile.</title>
        <authorList>
            <person name="Wang L."/>
            <person name="Xiong Q."/>
            <person name="Saelim N."/>
            <person name="Wang L."/>
            <person name="Nong W."/>
            <person name="Wan A.T."/>
            <person name="Shi M."/>
            <person name="Liu X."/>
            <person name="Cao Q."/>
            <person name="Hui J.H.L."/>
            <person name="Sookrung N."/>
            <person name="Leung T.F."/>
            <person name="Tungtrongchitr A."/>
            <person name="Tsui S.K.W."/>
        </authorList>
    </citation>
    <scope>NUCLEOTIDE SEQUENCE [LARGE SCALE GENOMIC DNA]</scope>
    <source>
        <strain evidence="23">PWHHKU_190912</strain>
    </source>
</reference>
<evidence type="ECO:0000256" key="16">
    <source>
        <dbReference type="ARBA" id="ARBA00048535"/>
    </source>
</evidence>
<comment type="catalytic activity">
    <reaction evidence="20">
        <text>(15S)-hydroxy-(5Z,8Z,11Z,13E)-eicosatetraenoate + NAD(+) = 15-oxo-(5Z,8Z,11Z,13E)-eicosatetraenoate + NADH + H(+)</text>
        <dbReference type="Rhea" id="RHEA:23260"/>
        <dbReference type="ChEBI" id="CHEBI:15378"/>
        <dbReference type="ChEBI" id="CHEBI:57409"/>
        <dbReference type="ChEBI" id="CHEBI:57410"/>
        <dbReference type="ChEBI" id="CHEBI:57540"/>
        <dbReference type="ChEBI" id="CHEBI:57945"/>
        <dbReference type="EC" id="1.1.1.232"/>
    </reaction>
    <physiologicalReaction direction="left-to-right" evidence="20">
        <dbReference type="Rhea" id="RHEA:23261"/>
    </physiologicalReaction>
</comment>
<comment type="catalytic activity">
    <reaction evidence="19">
        <text>resolvin D2 + NAD(+) = 16-oxoresolvin D2 + NADH + H(+)</text>
        <dbReference type="Rhea" id="RHEA:53588"/>
        <dbReference type="ChEBI" id="CHEBI:15378"/>
        <dbReference type="ChEBI" id="CHEBI:57540"/>
        <dbReference type="ChEBI" id="CHEBI:57945"/>
        <dbReference type="ChEBI" id="CHEBI:133367"/>
        <dbReference type="ChEBI" id="CHEBI:137498"/>
    </reaction>
    <physiologicalReaction direction="left-to-right" evidence="19">
        <dbReference type="Rhea" id="RHEA:53589"/>
    </physiologicalReaction>
</comment>
<evidence type="ECO:0000256" key="3">
    <source>
        <dbReference type="ARBA" id="ARBA00038968"/>
    </source>
</evidence>
<dbReference type="InterPro" id="IPR036291">
    <property type="entry name" value="NAD(P)-bd_dom_sf"/>
</dbReference>
<sequence>MVPTTPPHSSAEVMESMGLYLHAPQMPSWHVTGIPLPFFTLPVVLYDIEAWTVTSREEQRLRMFENKVLRNIFEAKRDEVTGEWRKLRNAELHALYSLPDIIRNIKSRCFEMDRTCSTVILTGLNQDEGKEAVEKLTNQFGKQKAMFLLGDVSNIYEFERIFKQVISECQKIDILFNNAEIADDEQWEKEIDINIQGVLCGTLLAFKYMGKRSGANGGVVINNASIVGFEALPHAPIYSATKHAVVSLTRNMGAQYHYNQTGLRVVALCPGVKQSVYTSSLYGRRLMKQKKESMKKFSNLHFMESSPGTIGRAVVHLIRSAPSGTLWSLENTVLSQIHIPPSKQYLKLVKNFNKLK</sequence>
<comment type="catalytic activity">
    <reaction evidence="18">
        <text>prostaglandin E2 + NAD(+) = 15-oxoprostaglandin E2 + NADH + H(+)</text>
        <dbReference type="Rhea" id="RHEA:11876"/>
        <dbReference type="ChEBI" id="CHEBI:15378"/>
        <dbReference type="ChEBI" id="CHEBI:57400"/>
        <dbReference type="ChEBI" id="CHEBI:57540"/>
        <dbReference type="ChEBI" id="CHEBI:57945"/>
        <dbReference type="ChEBI" id="CHEBI:606564"/>
        <dbReference type="EC" id="1.1.1.141"/>
    </reaction>
    <physiologicalReaction direction="left-to-right" evidence="18">
        <dbReference type="Rhea" id="RHEA:11877"/>
    </physiologicalReaction>
</comment>
<keyword evidence="2" id="KW-0560">Oxidoreductase</keyword>
<dbReference type="PRINTS" id="PR00080">
    <property type="entry name" value="SDRFAMILY"/>
</dbReference>
<dbReference type="PANTHER" id="PTHR44229">
    <property type="entry name" value="15-HYDROXYPROSTAGLANDIN DEHYDROGENASE [NAD(+)]"/>
    <property type="match status" value="1"/>
</dbReference>
<dbReference type="Pfam" id="PF00106">
    <property type="entry name" value="adh_short"/>
    <property type="match status" value="1"/>
</dbReference>
<evidence type="ECO:0000256" key="20">
    <source>
        <dbReference type="ARBA" id="ARBA00049151"/>
    </source>
</evidence>
<comment type="catalytic activity">
    <reaction evidence="16">
        <text>lipoxin A4 + NAD(+) = 15-oxo-(5S,6R)-dihydroxy-(7E,9E,11Z,13E)-eicosatetraenoate + NADH + H(+)</text>
        <dbReference type="Rhea" id="RHEA:41572"/>
        <dbReference type="ChEBI" id="CHEBI:15378"/>
        <dbReference type="ChEBI" id="CHEBI:57540"/>
        <dbReference type="ChEBI" id="CHEBI:57945"/>
        <dbReference type="ChEBI" id="CHEBI:67026"/>
        <dbReference type="ChEBI" id="CHEBI:78311"/>
    </reaction>
    <physiologicalReaction direction="left-to-right" evidence="16">
        <dbReference type="Rhea" id="RHEA:41573"/>
    </physiologicalReaction>
</comment>
<comment type="similarity">
    <text evidence="1 22">Belongs to the short-chain dehydrogenases/reductases (SDR) family.</text>
</comment>
<evidence type="ECO:0000256" key="7">
    <source>
        <dbReference type="ARBA" id="ARBA00042026"/>
    </source>
</evidence>
<comment type="catalytic activity">
    <reaction evidence="14">
        <text>resolvin D1 + NAD(+) = 17-oxoresolvin D1 + NADH + H(+)</text>
        <dbReference type="Rhea" id="RHEA:50128"/>
        <dbReference type="ChEBI" id="CHEBI:15378"/>
        <dbReference type="ChEBI" id="CHEBI:57540"/>
        <dbReference type="ChEBI" id="CHEBI:57945"/>
        <dbReference type="ChEBI" id="CHEBI:132079"/>
        <dbReference type="ChEBI" id="CHEBI:132081"/>
    </reaction>
    <physiologicalReaction direction="left-to-right" evidence="14">
        <dbReference type="Rhea" id="RHEA:50129"/>
    </physiologicalReaction>
</comment>
<comment type="catalytic activity">
    <reaction evidence="9">
        <text>prostaglandin E1 + NAD(+) = 15-oxoprostaglandin E1 + NADH + H(+)</text>
        <dbReference type="Rhea" id="RHEA:16477"/>
        <dbReference type="ChEBI" id="CHEBI:15378"/>
        <dbReference type="ChEBI" id="CHEBI:57397"/>
        <dbReference type="ChEBI" id="CHEBI:57401"/>
        <dbReference type="ChEBI" id="CHEBI:57540"/>
        <dbReference type="ChEBI" id="CHEBI:57945"/>
    </reaction>
    <physiologicalReaction direction="left-to-right" evidence="9">
        <dbReference type="Rhea" id="RHEA:16478"/>
    </physiologicalReaction>
</comment>
<comment type="catalytic activity">
    <reaction evidence="17">
        <text>prostaglandin A1 + NAD(+) = 15-oxo-prostaglandin A1 + NADH + H(+)</text>
        <dbReference type="Rhea" id="RHEA:41263"/>
        <dbReference type="ChEBI" id="CHEBI:15378"/>
        <dbReference type="ChEBI" id="CHEBI:57398"/>
        <dbReference type="ChEBI" id="CHEBI:57540"/>
        <dbReference type="ChEBI" id="CHEBI:57945"/>
        <dbReference type="ChEBI" id="CHEBI:85072"/>
    </reaction>
    <physiologicalReaction direction="left-to-right" evidence="17">
        <dbReference type="Rhea" id="RHEA:41264"/>
    </physiologicalReaction>
</comment>
<protein>
    <recommendedName>
        <fullName evidence="5">15-hydroxyprostaglandin dehydrogenase [NAD(+)]</fullName>
        <ecNumber evidence="3">1.1.1.141</ecNumber>
        <ecNumber evidence="4">1.1.1.232</ecNumber>
    </recommendedName>
    <alternativeName>
        <fullName evidence="7">Eicosanoid/docosanoid dehydrogenase [NAD(+)]</fullName>
    </alternativeName>
    <alternativeName>
        <fullName evidence="6">Prostaglandin dehydrogenase 1</fullName>
    </alternativeName>
</protein>
<comment type="caution">
    <text evidence="23">The sequence shown here is derived from an EMBL/GenBank/DDBJ whole genome shotgun (WGS) entry which is preliminary data.</text>
</comment>
<name>A0ABQ8S2A8_PERAM</name>
<dbReference type="EC" id="1.1.1.232" evidence="4"/>
<evidence type="ECO:0000256" key="9">
    <source>
        <dbReference type="ARBA" id="ARBA00047325"/>
    </source>
</evidence>
<evidence type="ECO:0000256" key="12">
    <source>
        <dbReference type="ARBA" id="ARBA00048140"/>
    </source>
</evidence>
<comment type="catalytic activity">
    <reaction evidence="12">
        <text>15-oxo-(5S,6R)-dihydroxy-(7E,9E,11Z)-eicosatrienoate + NADH + H(+) = (5S,6R,15S)-trihydroxy-(7E,9E,11Z)-eicosatrienoate + NAD(+)</text>
        <dbReference type="Rhea" id="RHEA:41596"/>
        <dbReference type="ChEBI" id="CHEBI:15378"/>
        <dbReference type="ChEBI" id="CHEBI:57540"/>
        <dbReference type="ChEBI" id="CHEBI:57945"/>
        <dbReference type="ChEBI" id="CHEBI:78325"/>
        <dbReference type="ChEBI" id="CHEBI:78329"/>
    </reaction>
    <physiologicalReaction direction="left-to-right" evidence="12">
        <dbReference type="Rhea" id="RHEA:41597"/>
    </physiologicalReaction>
</comment>